<gene>
    <name evidence="3" type="ORF">J1N35_011580</name>
</gene>
<keyword evidence="1" id="KW-1133">Transmembrane helix</keyword>
<dbReference type="InterPro" id="IPR044730">
    <property type="entry name" value="RNase_H-like_dom_plant"/>
</dbReference>
<proteinExistence type="predicted"/>
<keyword evidence="1" id="KW-0472">Membrane</keyword>
<organism evidence="3 4">
    <name type="scientific">Gossypium stocksii</name>
    <dbReference type="NCBI Taxonomy" id="47602"/>
    <lineage>
        <taxon>Eukaryota</taxon>
        <taxon>Viridiplantae</taxon>
        <taxon>Streptophyta</taxon>
        <taxon>Embryophyta</taxon>
        <taxon>Tracheophyta</taxon>
        <taxon>Spermatophyta</taxon>
        <taxon>Magnoliopsida</taxon>
        <taxon>eudicotyledons</taxon>
        <taxon>Gunneridae</taxon>
        <taxon>Pentapetalae</taxon>
        <taxon>rosids</taxon>
        <taxon>malvids</taxon>
        <taxon>Malvales</taxon>
        <taxon>Malvaceae</taxon>
        <taxon>Malvoideae</taxon>
        <taxon>Gossypium</taxon>
    </lineage>
</organism>
<dbReference type="EMBL" id="JAIQCV010000004">
    <property type="protein sequence ID" value="KAH1107812.1"/>
    <property type="molecule type" value="Genomic_DNA"/>
</dbReference>
<dbReference type="Pfam" id="PF13456">
    <property type="entry name" value="RVT_3"/>
    <property type="match status" value="1"/>
</dbReference>
<dbReference type="CDD" id="cd06222">
    <property type="entry name" value="RNase_H_like"/>
    <property type="match status" value="1"/>
</dbReference>
<keyword evidence="1" id="KW-0812">Transmembrane</keyword>
<protein>
    <recommendedName>
        <fullName evidence="2">RNase H type-1 domain-containing protein</fullName>
    </recommendedName>
</protein>
<feature type="transmembrane region" description="Helical" evidence="1">
    <location>
        <begin position="396"/>
        <end position="420"/>
    </location>
</feature>
<dbReference type="Proteomes" id="UP000828251">
    <property type="component" value="Unassembled WGS sequence"/>
</dbReference>
<reference evidence="3 4" key="1">
    <citation type="journal article" date="2021" name="Plant Biotechnol. J.">
        <title>Multi-omics assisted identification of the key and species-specific regulatory components of drought-tolerant mechanisms in Gossypium stocksii.</title>
        <authorList>
            <person name="Yu D."/>
            <person name="Ke L."/>
            <person name="Zhang D."/>
            <person name="Wu Y."/>
            <person name="Sun Y."/>
            <person name="Mei J."/>
            <person name="Sun J."/>
            <person name="Sun Y."/>
        </authorList>
    </citation>
    <scope>NUCLEOTIDE SEQUENCE [LARGE SCALE GENOMIC DNA]</scope>
    <source>
        <strain evidence="4">cv. E1</strain>
        <tissue evidence="3">Leaf</tissue>
    </source>
</reference>
<evidence type="ECO:0000313" key="3">
    <source>
        <dbReference type="EMBL" id="KAH1107812.1"/>
    </source>
</evidence>
<dbReference type="PANTHER" id="PTHR33116">
    <property type="entry name" value="REVERSE TRANSCRIPTASE ZINC-BINDING DOMAIN-CONTAINING PROTEIN-RELATED-RELATED"/>
    <property type="match status" value="1"/>
</dbReference>
<feature type="domain" description="RNase H type-1" evidence="2">
    <location>
        <begin position="304"/>
        <end position="387"/>
    </location>
</feature>
<name>A0A9D3W335_9ROSI</name>
<evidence type="ECO:0000313" key="4">
    <source>
        <dbReference type="Proteomes" id="UP000828251"/>
    </source>
</evidence>
<sequence>MGVKEALNPEKYLGMPMMVGRKKNWALAKFVDCFKKGMNSWSVRYLSMGGKEVFIKSVLQVILMYVMQCFALPKELYHKLEGIMNKLWWSNSKSAKAKVGSYPLFTWRSVCGARDLIAGGIIWRIGNGTSVNIWNDLWIPGKNDNKLVFTDFIPHLSSVNQLIDSSTNTKNKELISSFVDEDQRKRILAIPINHHKLADTVAWKYEATGEFSVRSGYWVLITEINQMKNYNSYNSEIYMDFYKALCDNYNKQVLAISLWALWNRRNKWVHEGEICFCYERLKIPPQNITEKFWRPPEYGAIKLNFDASFQSDPKTSMVAAIAINYKCEVVGAITYAVDDVVDALVAEARACERAILFVVDMGFHQMILEGDSLAVIRRIKSSVEDKSISDLSFTTFALWKSVLLVFHICLFLGSLMQWLIHLLWKVGDNKLQGSGLNRFRFQ</sequence>
<accession>A0A9D3W335</accession>
<comment type="caution">
    <text evidence="3">The sequence shown here is derived from an EMBL/GenBank/DDBJ whole genome shotgun (WGS) entry which is preliminary data.</text>
</comment>
<dbReference type="PANTHER" id="PTHR33116:SF86">
    <property type="entry name" value="REVERSE TRANSCRIPTASE DOMAIN-CONTAINING PROTEIN"/>
    <property type="match status" value="1"/>
</dbReference>
<dbReference type="GO" id="GO:0003676">
    <property type="term" value="F:nucleic acid binding"/>
    <property type="evidence" value="ECO:0007669"/>
    <property type="project" value="InterPro"/>
</dbReference>
<evidence type="ECO:0000256" key="1">
    <source>
        <dbReference type="SAM" id="Phobius"/>
    </source>
</evidence>
<dbReference type="AlphaFoldDB" id="A0A9D3W335"/>
<dbReference type="InterPro" id="IPR002156">
    <property type="entry name" value="RNaseH_domain"/>
</dbReference>
<dbReference type="GO" id="GO:0004523">
    <property type="term" value="F:RNA-DNA hybrid ribonuclease activity"/>
    <property type="evidence" value="ECO:0007669"/>
    <property type="project" value="InterPro"/>
</dbReference>
<evidence type="ECO:0000259" key="2">
    <source>
        <dbReference type="Pfam" id="PF13456"/>
    </source>
</evidence>
<keyword evidence="4" id="KW-1185">Reference proteome</keyword>